<dbReference type="RefSeq" id="WP_132110577.1">
    <property type="nucleotide sequence ID" value="NZ_SLWS01000001.1"/>
</dbReference>
<evidence type="ECO:0000256" key="2">
    <source>
        <dbReference type="SAM" id="Phobius"/>
    </source>
</evidence>
<organism evidence="3 4">
    <name type="scientific">Actinocrispum wychmicini</name>
    <dbReference type="NCBI Taxonomy" id="1213861"/>
    <lineage>
        <taxon>Bacteria</taxon>
        <taxon>Bacillati</taxon>
        <taxon>Actinomycetota</taxon>
        <taxon>Actinomycetes</taxon>
        <taxon>Pseudonocardiales</taxon>
        <taxon>Pseudonocardiaceae</taxon>
        <taxon>Actinocrispum</taxon>
    </lineage>
</organism>
<sequence length="257" mass="26282">MTGIERGSGGPPWSVDLLADLQAGALDPQAAAELWPRVNADPAAMEIIAALEATQADLREFAFAPAPPMPARFAARLDEAIATESRARSQSVHVPPPAPGHAPVINLADARKRRNRRLGWGAGFLAAAAAAVGIAFAAVPSGTSTPGVAQQTSSNDNGAAPGPLAFTSDQLGKEQLNAARGHNDYGTFSDKDKLTACLAANGISTKVQPLGARQVTVDGKSGTLLVLSHSATQFRLVVVGPDCGPGTPAKLADKTVS</sequence>
<gene>
    <name evidence="3" type="ORF">EV192_101461</name>
</gene>
<keyword evidence="2" id="KW-0472">Membrane</keyword>
<evidence type="ECO:0008006" key="5">
    <source>
        <dbReference type="Google" id="ProtNLM"/>
    </source>
</evidence>
<evidence type="ECO:0000313" key="4">
    <source>
        <dbReference type="Proteomes" id="UP000295680"/>
    </source>
</evidence>
<dbReference type="AlphaFoldDB" id="A0A4R2K4E7"/>
<accession>A0A4R2K4E7</accession>
<feature type="region of interest" description="Disordered" evidence="1">
    <location>
        <begin position="143"/>
        <end position="163"/>
    </location>
</feature>
<reference evidence="3 4" key="1">
    <citation type="submission" date="2019-03" db="EMBL/GenBank/DDBJ databases">
        <title>Genomic Encyclopedia of Type Strains, Phase IV (KMG-IV): sequencing the most valuable type-strain genomes for metagenomic binning, comparative biology and taxonomic classification.</title>
        <authorList>
            <person name="Goeker M."/>
        </authorList>
    </citation>
    <scope>NUCLEOTIDE SEQUENCE [LARGE SCALE GENOMIC DNA]</scope>
    <source>
        <strain evidence="3 4">DSM 45934</strain>
    </source>
</reference>
<proteinExistence type="predicted"/>
<dbReference type="OrthoDB" id="4566632at2"/>
<evidence type="ECO:0000256" key="1">
    <source>
        <dbReference type="SAM" id="MobiDB-lite"/>
    </source>
</evidence>
<dbReference type="EMBL" id="SLWS01000001">
    <property type="protein sequence ID" value="TCO64679.1"/>
    <property type="molecule type" value="Genomic_DNA"/>
</dbReference>
<name>A0A4R2K4E7_9PSEU</name>
<feature type="compositionally biased region" description="Polar residues" evidence="1">
    <location>
        <begin position="143"/>
        <end position="157"/>
    </location>
</feature>
<keyword evidence="2" id="KW-0812">Transmembrane</keyword>
<dbReference type="Proteomes" id="UP000295680">
    <property type="component" value="Unassembled WGS sequence"/>
</dbReference>
<evidence type="ECO:0000313" key="3">
    <source>
        <dbReference type="EMBL" id="TCO64679.1"/>
    </source>
</evidence>
<keyword evidence="4" id="KW-1185">Reference proteome</keyword>
<comment type="caution">
    <text evidence="3">The sequence shown here is derived from an EMBL/GenBank/DDBJ whole genome shotgun (WGS) entry which is preliminary data.</text>
</comment>
<keyword evidence="2" id="KW-1133">Transmembrane helix</keyword>
<feature type="transmembrane region" description="Helical" evidence="2">
    <location>
        <begin position="118"/>
        <end position="139"/>
    </location>
</feature>
<protein>
    <recommendedName>
        <fullName evidence="5">Anti-sigma factor</fullName>
    </recommendedName>
</protein>